<evidence type="ECO:0000256" key="2">
    <source>
        <dbReference type="RuleBase" id="RU365009"/>
    </source>
</evidence>
<sequence>MAFYAIVAAVTVATAFAAPYNNHNSHDVHTGKITTLGEAAAQCGNHQTISCCNKGDTESNGGLLGSALDGLLGGNCAAISIPIIAVDVPITSACTGQVACCTGDTNGLVNLECTQIGL</sequence>
<name>A0AAJ0CS74_9HYPO</name>
<gene>
    <name evidence="3" type="ORF">QQS21_004118</name>
</gene>
<dbReference type="AlphaFoldDB" id="A0AAJ0CS74"/>
<feature type="signal peptide" evidence="2">
    <location>
        <begin position="1"/>
        <end position="17"/>
    </location>
</feature>
<evidence type="ECO:0000256" key="1">
    <source>
        <dbReference type="ARBA" id="ARBA00023157"/>
    </source>
</evidence>
<evidence type="ECO:0000313" key="4">
    <source>
        <dbReference type="Proteomes" id="UP001251528"/>
    </source>
</evidence>
<feature type="chain" id="PRO_5042315660" description="Hydrophobin" evidence="2">
    <location>
        <begin position="18"/>
        <end position="118"/>
    </location>
</feature>
<dbReference type="InterPro" id="IPR001338">
    <property type="entry name" value="Class_I_Hydrophobin"/>
</dbReference>
<keyword evidence="4" id="KW-1185">Reference proteome</keyword>
<keyword evidence="1 2" id="KW-1015">Disulfide bond</keyword>
<keyword evidence="2" id="KW-0732">Signal</keyword>
<comment type="similarity">
    <text evidence="2">Belongs to the fungal hydrophobin family.</text>
</comment>
<comment type="subcellular location">
    <subcellularLocation>
        <location evidence="2">Secreted</location>
        <location evidence="2">Cell wall</location>
    </subcellularLocation>
</comment>
<dbReference type="GO" id="GO:0009277">
    <property type="term" value="C:fungal-type cell wall"/>
    <property type="evidence" value="ECO:0007669"/>
    <property type="project" value="InterPro"/>
</dbReference>
<keyword evidence="2" id="KW-0964">Secreted</keyword>
<comment type="caution">
    <text evidence="3">The sequence shown here is derived from an EMBL/GenBank/DDBJ whole genome shotgun (WGS) entry which is preliminary data.</text>
</comment>
<accession>A0AAJ0CS74</accession>
<reference evidence="3" key="1">
    <citation type="submission" date="2023-06" db="EMBL/GenBank/DDBJ databases">
        <title>Conoideocrella luteorostrata (Hypocreales: Clavicipitaceae), a potential biocontrol fungus for elongate hemlock scale in United States Christmas tree production areas.</title>
        <authorList>
            <person name="Barrett H."/>
            <person name="Lovett B."/>
            <person name="Macias A.M."/>
            <person name="Stajich J.E."/>
            <person name="Kasson M.T."/>
        </authorList>
    </citation>
    <scope>NUCLEOTIDE SEQUENCE</scope>
    <source>
        <strain evidence="3">ARSEF 14590</strain>
    </source>
</reference>
<proteinExistence type="inferred from homology"/>
<keyword evidence="2" id="KW-0134">Cell wall</keyword>
<dbReference type="GO" id="GO:0005199">
    <property type="term" value="F:structural constituent of cell wall"/>
    <property type="evidence" value="ECO:0007669"/>
    <property type="project" value="InterPro"/>
</dbReference>
<dbReference type="EMBL" id="JASWJB010000058">
    <property type="protein sequence ID" value="KAK2603742.1"/>
    <property type="molecule type" value="Genomic_DNA"/>
</dbReference>
<dbReference type="SMART" id="SM00075">
    <property type="entry name" value="HYDRO"/>
    <property type="match status" value="1"/>
</dbReference>
<organism evidence="3 4">
    <name type="scientific">Conoideocrella luteorostrata</name>
    <dbReference type="NCBI Taxonomy" id="1105319"/>
    <lineage>
        <taxon>Eukaryota</taxon>
        <taxon>Fungi</taxon>
        <taxon>Dikarya</taxon>
        <taxon>Ascomycota</taxon>
        <taxon>Pezizomycotina</taxon>
        <taxon>Sordariomycetes</taxon>
        <taxon>Hypocreomycetidae</taxon>
        <taxon>Hypocreales</taxon>
        <taxon>Clavicipitaceae</taxon>
        <taxon>Conoideocrella</taxon>
    </lineage>
</organism>
<protein>
    <recommendedName>
        <fullName evidence="2">Hydrophobin</fullName>
    </recommendedName>
</protein>
<dbReference type="Pfam" id="PF01185">
    <property type="entry name" value="Hydrophobin"/>
    <property type="match status" value="1"/>
</dbReference>
<dbReference type="Proteomes" id="UP001251528">
    <property type="component" value="Unassembled WGS sequence"/>
</dbReference>
<evidence type="ECO:0000313" key="3">
    <source>
        <dbReference type="EMBL" id="KAK2603742.1"/>
    </source>
</evidence>